<evidence type="ECO:0000256" key="3">
    <source>
        <dbReference type="ARBA" id="ARBA00023034"/>
    </source>
</evidence>
<dbReference type="GO" id="GO:0005829">
    <property type="term" value="C:cytosol"/>
    <property type="evidence" value="ECO:0007669"/>
    <property type="project" value="GOC"/>
</dbReference>
<feature type="domain" description="TRAPPC10/Trs130 N-terminal" evidence="5">
    <location>
        <begin position="13"/>
        <end position="155"/>
    </location>
</feature>
<evidence type="ECO:0000259" key="6">
    <source>
        <dbReference type="Pfam" id="PF23273"/>
    </source>
</evidence>
<evidence type="ECO:0000259" key="5">
    <source>
        <dbReference type="Pfam" id="PF23036"/>
    </source>
</evidence>
<gene>
    <name evidence="10" type="ORF">FOB60_004074</name>
</gene>
<comment type="subcellular location">
    <subcellularLocation>
        <location evidence="1">Golgi apparatus</location>
    </subcellularLocation>
</comment>
<feature type="domain" description="DUF7078" evidence="8">
    <location>
        <begin position="981"/>
        <end position="1069"/>
    </location>
</feature>
<dbReference type="InterPro" id="IPR022233">
    <property type="entry name" value="TRAPPC10/Trs130_C"/>
</dbReference>
<keyword evidence="2" id="KW-0813">Transport</keyword>
<proteinExistence type="predicted"/>
<dbReference type="Proteomes" id="UP000590412">
    <property type="component" value="Unassembled WGS sequence"/>
</dbReference>
<feature type="domain" description="DUF7077" evidence="7">
    <location>
        <begin position="786"/>
        <end position="886"/>
    </location>
</feature>
<dbReference type="PANTHER" id="PTHR13251:SF3">
    <property type="entry name" value="TRAFFICKING PROTEIN PARTICLE COMPLEX SUBUNIT 10"/>
    <property type="match status" value="1"/>
</dbReference>
<evidence type="ECO:0000259" key="8">
    <source>
        <dbReference type="Pfam" id="PF23285"/>
    </source>
</evidence>
<dbReference type="PANTHER" id="PTHR13251">
    <property type="entry name" value="EPILEPSY HOLOPROSENCEPHALY CANDIDATE 1/TMEM1"/>
    <property type="match status" value="1"/>
</dbReference>
<dbReference type="AlphaFoldDB" id="A0A8X7T9C2"/>
<reference evidence="10" key="1">
    <citation type="submission" date="2020-03" db="EMBL/GenBank/DDBJ databases">
        <title>FDA dAtabase for Regulatory Grade micrObial Sequences (FDA-ARGOS): Supporting development and validation of Infectious Disease Dx tests.</title>
        <authorList>
            <person name="Campos J."/>
            <person name="Goldberg B."/>
            <person name="Tallon L."/>
            <person name="Sadzewicz L."/>
            <person name="Vavikolanu K."/>
            <person name="Mehta A."/>
            <person name="Aluvathingal J."/>
            <person name="Nadendla S."/>
            <person name="Nandy P."/>
            <person name="Geyer C."/>
            <person name="Yan Y."/>
            <person name="Sichtig H."/>
        </authorList>
    </citation>
    <scope>NUCLEOTIDE SEQUENCE [LARGE SCALE GENOMIC DNA]</scope>
    <source>
        <strain evidence="10">FDAARGOS_652</strain>
    </source>
</reference>
<dbReference type="EMBL" id="JABWAB010000006">
    <property type="protein sequence ID" value="KAF6048690.1"/>
    <property type="molecule type" value="Genomic_DNA"/>
</dbReference>
<evidence type="ECO:0000259" key="9">
    <source>
        <dbReference type="Pfam" id="PF24967"/>
    </source>
</evidence>
<dbReference type="InterPro" id="IPR055506">
    <property type="entry name" value="DUF7078"/>
</dbReference>
<evidence type="ECO:0000259" key="4">
    <source>
        <dbReference type="Pfam" id="PF12584"/>
    </source>
</evidence>
<dbReference type="Pfam" id="PF23274">
    <property type="entry name" value="DUF7077"/>
    <property type="match status" value="1"/>
</dbReference>
<accession>A0A8X7T9C2</accession>
<dbReference type="InterPro" id="IPR056913">
    <property type="entry name" value="TRAPPC10/Trs130_N"/>
</dbReference>
<feature type="domain" description="Trs130 NTS" evidence="9">
    <location>
        <begin position="413"/>
        <end position="561"/>
    </location>
</feature>
<organism evidence="10 11">
    <name type="scientific">Candida parapsilosis</name>
    <name type="common">Yeast</name>
    <dbReference type="NCBI Taxonomy" id="5480"/>
    <lineage>
        <taxon>Eukaryota</taxon>
        <taxon>Fungi</taxon>
        <taxon>Dikarya</taxon>
        <taxon>Ascomycota</taxon>
        <taxon>Saccharomycotina</taxon>
        <taxon>Pichiomycetes</taxon>
        <taxon>Debaryomycetaceae</taxon>
        <taxon>Candida/Lodderomyces clade</taxon>
        <taxon>Candida</taxon>
    </lineage>
</organism>
<dbReference type="InterPro" id="IPR055505">
    <property type="entry name" value="DUF7077"/>
</dbReference>
<dbReference type="InterPro" id="IPR056916">
    <property type="entry name" value="NTS_TR130"/>
</dbReference>
<evidence type="ECO:0000256" key="1">
    <source>
        <dbReference type="ARBA" id="ARBA00004555"/>
    </source>
</evidence>
<dbReference type="Pfam" id="PF23036">
    <property type="entry name" value="TRAPPC10_1st"/>
    <property type="match status" value="1"/>
</dbReference>
<evidence type="ECO:0000259" key="7">
    <source>
        <dbReference type="Pfam" id="PF23274"/>
    </source>
</evidence>
<dbReference type="Pfam" id="PF12584">
    <property type="entry name" value="TRAPPC10"/>
    <property type="match status" value="1"/>
</dbReference>
<name>A0A8X7T9C2_CANPA</name>
<dbReference type="Pfam" id="PF23285">
    <property type="entry name" value="DUF7078"/>
    <property type="match status" value="1"/>
</dbReference>
<evidence type="ECO:0000256" key="2">
    <source>
        <dbReference type="ARBA" id="ARBA00022448"/>
    </source>
</evidence>
<sequence>MDSTAPARLDLVKIGYYDPFGIYPRIQNDISKRLPLTNLHVRFKSNQSMKTIPKLDVEFVEEVPKKADYHHHLTTHDIKTYVRLIFVQVDSLDKYRGQVRPLIREWLKNLVLRTNDCSWMIVLYVPSDGKDRSSSIIKSSFFDKLMNDFGPEGKEMKTILPGHNSSSSSGTSIARAGSSDNMERVFKLKQVSDEDLFASFMIQLRQLLSSAFVDRYHMFNDLIHKRKSNGIKSLAAKLELYNLLKDMKLLQDALVVNEELLVDLDNLVSHNPGQFNHELQLNASSLTNFKFNEFINEENLKQQLINSDEEINLVQLKSLIFANESYILQELARTAVSNSLASKHISRLYQRLMLFLNDSHFNNSHEFVYLLIDSFLRIPIVHQLLNAVNDNNDAGGIGRDGDGDVVPLIDVLEMQAELKLFKRTVIGKIAKSNGIEIDGLRGNCTFEEVNLNDDTTQVSSIQSTLTNHQLMEIVKNEQSFVDYYFNLTEDIIGDFVKCNRVKSIDILSLDLAILNYNQGNYQECLDTLQNSYDYFIMNSWNFLGGVLLEIYLGCVEKLRDKSKKSGEDGVDGGDAEVLRTCLNLLACLVKRDGDCVGINSYKLVRNAKHVAQLFNKIDENCGEGLSEPLSYPLNHFFKAKVKPFVNANDATPGDEYFIEVEVYNLFNVPLKFTSMGVTLMDDTQTQLSFKADDILLSASPEVQIFKLYTRDIKFGLFAIHRLMIAYNDKLSFIHEYSNNDNDDDDGGVVAVPDNSIFNETVVEHKHTTNSNSALSNDVLIFQNVYKFQAQFVASKVVELGTNAVSLVLKTGSNDVSNIEIRLSSNTDGVQLSQPHLTIDKLDAKQKQTLQIPYTFFNDLKLINMQAHVSYLADDVTYTAQVSYNVDTRLAISVSVQDVFKTQFFYSKFQVGTADAKSPIRLVSQNLVSDDYEIKSPSGELRNLVAFGEQPITFFYKITPRVGHAIDDEDKLDLSLCYTNLQDECEQQLTEIVWDSLSNSNGGGHLIHYWYLIKETILSKVQFDLNKYAVQNVLQIVNAGFVQSFADRVIGRYVEHESDQVQLHKNFVNLAPGGCIAMHPSCKLDKLDTIQHQLNIKVAVPILKYLHVVEYVYERKTYIVGESIPVTLRIKTVTKWSDGKQVLAVSSPSRSTTNANDNDTEVIAPPSLSNAEKFQAMIQPDDNWLVSGFKKQTISSPGVEASDVSEAGDANDDAPPFQTSLVLIPLHVGKLYLPKIVVSPIENGTSGGVGATSQSDIEFVNGCETIMSVPDVRNIQFSF</sequence>
<dbReference type="GO" id="GO:1990071">
    <property type="term" value="C:TRAPPII protein complex"/>
    <property type="evidence" value="ECO:0007669"/>
    <property type="project" value="InterPro"/>
</dbReference>
<dbReference type="GO" id="GO:0034498">
    <property type="term" value="P:early endosome to Golgi transport"/>
    <property type="evidence" value="ECO:0007669"/>
    <property type="project" value="TreeGrafter"/>
</dbReference>
<comment type="caution">
    <text evidence="10">The sequence shown here is derived from an EMBL/GenBank/DDBJ whole genome shotgun (WGS) entry which is preliminary data.</text>
</comment>
<evidence type="ECO:0000313" key="10">
    <source>
        <dbReference type="EMBL" id="KAF6048690.1"/>
    </source>
</evidence>
<feature type="domain" description="DUF7076" evidence="6">
    <location>
        <begin position="625"/>
        <end position="737"/>
    </location>
</feature>
<dbReference type="Pfam" id="PF23273">
    <property type="entry name" value="DUF7076"/>
    <property type="match status" value="1"/>
</dbReference>
<keyword evidence="3" id="KW-0333">Golgi apparatus</keyword>
<dbReference type="InterPro" id="IPR045126">
    <property type="entry name" value="TRAPPC10/Trs130"/>
</dbReference>
<dbReference type="GO" id="GO:0006891">
    <property type="term" value="P:intra-Golgi vesicle-mediated transport"/>
    <property type="evidence" value="ECO:0007669"/>
    <property type="project" value="TreeGrafter"/>
</dbReference>
<dbReference type="OrthoDB" id="10256906at2759"/>
<feature type="domain" description="TRAPPC10/Trs130 C-terminal" evidence="4">
    <location>
        <begin position="1097"/>
        <end position="1244"/>
    </location>
</feature>
<evidence type="ECO:0000313" key="11">
    <source>
        <dbReference type="Proteomes" id="UP000590412"/>
    </source>
</evidence>
<protein>
    <submittedName>
        <fullName evidence="10">Trafficking protein particle complex subunit 10, TRAPPC10 family protein</fullName>
    </submittedName>
</protein>
<dbReference type="Pfam" id="PF24967">
    <property type="entry name" value="NTS_TR130"/>
    <property type="match status" value="1"/>
</dbReference>
<dbReference type="InterPro" id="IPR055504">
    <property type="entry name" value="DUF7076"/>
</dbReference>